<evidence type="ECO:0000313" key="1">
    <source>
        <dbReference type="EMBL" id="SDO89961.1"/>
    </source>
</evidence>
<dbReference type="InterPro" id="IPR029039">
    <property type="entry name" value="Flavoprotein-like_sf"/>
</dbReference>
<dbReference type="Proteomes" id="UP000199073">
    <property type="component" value="Unassembled WGS sequence"/>
</dbReference>
<accession>A0A1H0NBC8</accession>
<dbReference type="AlphaFoldDB" id="A0A1H0NBC8"/>
<dbReference type="STRING" id="91360.SAMN05660330_01331"/>
<organism evidence="1 2">
    <name type="scientific">Desulforhopalus singaporensis</name>
    <dbReference type="NCBI Taxonomy" id="91360"/>
    <lineage>
        <taxon>Bacteria</taxon>
        <taxon>Pseudomonadati</taxon>
        <taxon>Thermodesulfobacteriota</taxon>
        <taxon>Desulfobulbia</taxon>
        <taxon>Desulfobulbales</taxon>
        <taxon>Desulfocapsaceae</taxon>
        <taxon>Desulforhopalus</taxon>
    </lineage>
</organism>
<dbReference type="SUPFAM" id="SSF52218">
    <property type="entry name" value="Flavoproteins"/>
    <property type="match status" value="1"/>
</dbReference>
<evidence type="ECO:0008006" key="3">
    <source>
        <dbReference type="Google" id="ProtNLM"/>
    </source>
</evidence>
<evidence type="ECO:0000313" key="2">
    <source>
        <dbReference type="Proteomes" id="UP000199073"/>
    </source>
</evidence>
<dbReference type="EMBL" id="FNJI01000007">
    <property type="protein sequence ID" value="SDO89961.1"/>
    <property type="molecule type" value="Genomic_DNA"/>
</dbReference>
<sequence length="217" mass="25339">MSTAAMTMAKRVLIIYYSFTQQTRLLVKRFSQGLEQQGVEVVAERLLPVAPYELPFRSVLRLVAVMARTFFRHRDRIEPLSDRCYESYDRIVIAGPTWSYNPSGPVLDFMDRYAEKICGNRDVTVIISARSYWRLNYFSMRKTLLKCGAKVTPPMVFEHPTKEPFRFVGLIMQLTGRMVRKESSWFRRHYPGYGHSREQFALAFEQGVEMGRKITAK</sequence>
<keyword evidence="2" id="KW-1185">Reference proteome</keyword>
<gene>
    <name evidence="1" type="ORF">SAMN05660330_01331</name>
</gene>
<proteinExistence type="predicted"/>
<protein>
    <recommendedName>
        <fullName evidence="3">Flavodoxin</fullName>
    </recommendedName>
</protein>
<reference evidence="1 2" key="1">
    <citation type="submission" date="2016-10" db="EMBL/GenBank/DDBJ databases">
        <authorList>
            <person name="de Groot N.N."/>
        </authorList>
    </citation>
    <scope>NUCLEOTIDE SEQUENCE [LARGE SCALE GENOMIC DNA]</scope>
    <source>
        <strain evidence="1 2">DSM 12130</strain>
    </source>
</reference>
<dbReference type="Gene3D" id="3.40.50.360">
    <property type="match status" value="1"/>
</dbReference>
<name>A0A1H0NBC8_9BACT</name>